<comment type="caution">
    <text evidence="7">The sequence shown here is derived from an EMBL/GenBank/DDBJ whole genome shotgun (WGS) entry which is preliminary data.</text>
</comment>
<keyword evidence="3" id="KW-0720">Serine protease</keyword>
<dbReference type="SUPFAM" id="SSF117074">
    <property type="entry name" value="Hypothetical protein PA1324"/>
    <property type="match status" value="1"/>
</dbReference>
<evidence type="ECO:0000313" key="8">
    <source>
        <dbReference type="Proteomes" id="UP001139103"/>
    </source>
</evidence>
<dbReference type="EMBL" id="JAJKFT010000010">
    <property type="protein sequence ID" value="MCC9632095.1"/>
    <property type="molecule type" value="Genomic_DNA"/>
</dbReference>
<accession>A0A9X1SIA9</accession>
<dbReference type="RefSeq" id="WP_230224951.1">
    <property type="nucleotide sequence ID" value="NZ_JAJKFT010000010.1"/>
</dbReference>
<dbReference type="InterPro" id="IPR018247">
    <property type="entry name" value="EF_Hand_1_Ca_BS"/>
</dbReference>
<sequence length="1479" mass="155573">MKRSSRKAKNRRQFRGSQARLESLEARMVMDATGYEDALDSFMGTDRVGKDGPLAVLGWNLTLLYHDTITGGGSGVGTGVDDPDAADGTSGSVVSAEIRDPFLIDSNDRVLLDLAPTNAAAKSLLKTSLSQIGFTQTGEYGNTVSGWLPITSLADLAAIPALGGVSPSIVSTSVGSVDSQGDASMFTDTVRAEYGFDGTGVKIGVLSDSYDALGGAALDVSTGDLPGIGNPLGNTTPVQVLQDYITSSSTDEGRGMLQLVHDVAPGAELAFTTAFTGKAGFAQGIYNLAAAGANVIVDDVGYASEPWFSDGMIARAADAVVQNNVAYFTSAGNSARESYEAPFVASENVYYPGQIGRVAGAPFFFGGTAYDFDPSETGVDDRQSVTIPALSIAVIAFQWDDNFFTENGLSAYSDLDIYLLVNNRVVAGGVDINVDGFEFFGVINSGLTDVNAEIMILAQNGEFPTRIKYNIFSGNMVINEYATDSGTAVGHSNAAYAMSVGAAYYVDTPEFGTSPPQLESFSSAGGTPILIDQNGLRIDPVIRQNVDIVAPDGTDTTFFGFDVDLNGFPNFFGTSAAAPHAAALAALMRQANPSLTALEINDIMRDTAIDMDDPATAGYDSGYDFGTGYGYVNGLEAVLTALFAGGDTIGSSDTCGVYTGPPAIQIHAGLGANLFVTGHSVLDNGVDNGQLGYDYEILNFLRGKGTSQEIAADQYSIAIIGNDTASWGFSSGSQYAVGYQSTTFYDIDNITSSVWTQILSNDALIILSDINAVPTDGLDDLQIDSIVAAKSLIAAAVNTRGLDVWAGGGSIGTGYYDFLPTGAVTAADLAASATLYAPTAEGQALGFTATMANAAESYSSFINYDDNFFLTERRDFGEDISLAATNVAFSNDELVTANAETDILMHGVIGYKFNDINLDGVRQANEPGLAGFTFFIDENGDGKIGLCEPAAVTDASGKFTLYPRQSGTFNILQVIEPGYYNTDPITHTIEVNGTRITINASLDSGAIPAVDYGDAGLPYAAAPVVDGLQLGDSPFEDDGVVFGSGLKIGTNTVTIDSSTVISTALLQAWMDFNKDGDFNDPGEQIFKNLQLQSGIHTYTFTIPNTVIDDSSLPDAYRIPLNARFRLDYQQNLGPTGAGFAGEVEDYQVYIKGDPESGLFLKDDVFTYLEDTPDQTYDVLANDKTFFNRTITLTGFSSQTAGAPDSAFSIVGNKLVFDATGITGLTEDIVVEYTAMDSAGFTETATLTLRLPGAGALSIFSTSFINQTNSGDVNGDGVLSSHDLTILLYELDHQGARTLPVLGSPGAGFNKYIDVNGDGAFNVLDYASLLGKMIQQKLNREGEAEGEAVDAAFAVEDSISETITPAPILDPSPTTQSSTLTSSNAATTSSSSSDVSFYLAGVLEKPNGQSSLLSQDSESSVDETLVEGEMVDYLYPDSSTEYLLIDSSSSSTLMTEEVESAIDEIAIDVDAAWEEDLISG</sequence>
<dbReference type="InterPro" id="IPR013783">
    <property type="entry name" value="Ig-like_fold"/>
</dbReference>
<feature type="region of interest" description="Disordered" evidence="4">
    <location>
        <begin position="1362"/>
        <end position="1390"/>
    </location>
</feature>
<evidence type="ECO:0000259" key="5">
    <source>
        <dbReference type="Pfam" id="PF00082"/>
    </source>
</evidence>
<evidence type="ECO:0000313" key="7">
    <source>
        <dbReference type="EMBL" id="MCC9632095.1"/>
    </source>
</evidence>
<dbReference type="GO" id="GO:0004553">
    <property type="term" value="F:hydrolase activity, hydrolyzing O-glycosyl compounds"/>
    <property type="evidence" value="ECO:0007669"/>
    <property type="project" value="InterPro"/>
</dbReference>
<dbReference type="InterPro" id="IPR036439">
    <property type="entry name" value="Dockerin_dom_sf"/>
</dbReference>
<dbReference type="SUPFAM" id="SSF63446">
    <property type="entry name" value="Type I dockerin domain"/>
    <property type="match status" value="1"/>
</dbReference>
<dbReference type="Gene3D" id="2.60.40.10">
    <property type="entry name" value="Immunoglobulins"/>
    <property type="match status" value="1"/>
</dbReference>
<dbReference type="Pfam" id="PF20009">
    <property type="entry name" value="GEVED"/>
    <property type="match status" value="1"/>
</dbReference>
<dbReference type="InterPro" id="IPR002105">
    <property type="entry name" value="Dockerin_1_rpt"/>
</dbReference>
<dbReference type="PROSITE" id="PS00138">
    <property type="entry name" value="SUBTILASE_SER"/>
    <property type="match status" value="1"/>
</dbReference>
<dbReference type="GO" id="GO:0006508">
    <property type="term" value="P:proteolysis"/>
    <property type="evidence" value="ECO:0007669"/>
    <property type="project" value="UniProtKB-KW"/>
</dbReference>
<dbReference type="InterPro" id="IPR023828">
    <property type="entry name" value="Peptidase_S8_Ser-AS"/>
</dbReference>
<dbReference type="InterPro" id="IPR000209">
    <property type="entry name" value="Peptidase_S8/S53_dom"/>
</dbReference>
<evidence type="ECO:0000259" key="6">
    <source>
        <dbReference type="Pfam" id="PF20009"/>
    </source>
</evidence>
<feature type="domain" description="Peptidase S8/S53" evidence="5">
    <location>
        <begin position="260"/>
        <end position="630"/>
    </location>
</feature>
<organism evidence="7 8">
    <name type="scientific">Blastopirellula sediminis</name>
    <dbReference type="NCBI Taxonomy" id="2894196"/>
    <lineage>
        <taxon>Bacteria</taxon>
        <taxon>Pseudomonadati</taxon>
        <taxon>Planctomycetota</taxon>
        <taxon>Planctomycetia</taxon>
        <taxon>Pirellulales</taxon>
        <taxon>Pirellulaceae</taxon>
        <taxon>Blastopirellula</taxon>
    </lineage>
</organism>
<reference evidence="7" key="1">
    <citation type="submission" date="2021-11" db="EMBL/GenBank/DDBJ databases">
        <title>Genome sequence.</title>
        <authorList>
            <person name="Sun Q."/>
        </authorList>
    </citation>
    <scope>NUCLEOTIDE SEQUENCE</scope>
    <source>
        <strain evidence="7">JC732</strain>
    </source>
</reference>
<dbReference type="Gene3D" id="3.40.50.200">
    <property type="entry name" value="Peptidase S8/S53 domain"/>
    <property type="match status" value="2"/>
</dbReference>
<name>A0A9X1SIA9_9BACT</name>
<dbReference type="PROSITE" id="PS00018">
    <property type="entry name" value="EF_HAND_1"/>
    <property type="match status" value="1"/>
</dbReference>
<dbReference type="InterPro" id="IPR034075">
    <property type="entry name" value="Glr3161-like_dom"/>
</dbReference>
<keyword evidence="1" id="KW-0645">Protease</keyword>
<evidence type="ECO:0000256" key="2">
    <source>
        <dbReference type="ARBA" id="ARBA00022801"/>
    </source>
</evidence>
<dbReference type="GO" id="GO:0004252">
    <property type="term" value="F:serine-type endopeptidase activity"/>
    <property type="evidence" value="ECO:0007669"/>
    <property type="project" value="InterPro"/>
</dbReference>
<evidence type="ECO:0000256" key="4">
    <source>
        <dbReference type="SAM" id="MobiDB-lite"/>
    </source>
</evidence>
<keyword evidence="2" id="KW-0378">Hydrolase</keyword>
<feature type="domain" description="GEVED" evidence="6">
    <location>
        <begin position="1066"/>
        <end position="1148"/>
    </location>
</feature>
<keyword evidence="8" id="KW-1185">Reference proteome</keyword>
<evidence type="ECO:0000256" key="3">
    <source>
        <dbReference type="ARBA" id="ARBA00022825"/>
    </source>
</evidence>
<evidence type="ECO:0000256" key="1">
    <source>
        <dbReference type="ARBA" id="ARBA00022670"/>
    </source>
</evidence>
<protein>
    <submittedName>
        <fullName evidence="7">GEVED domain-containing protein</fullName>
    </submittedName>
</protein>
<gene>
    <name evidence="7" type="ORF">LOC68_27185</name>
</gene>
<proteinExistence type="predicted"/>
<dbReference type="GO" id="GO:0000272">
    <property type="term" value="P:polysaccharide catabolic process"/>
    <property type="evidence" value="ECO:0007669"/>
    <property type="project" value="InterPro"/>
</dbReference>
<dbReference type="Pfam" id="PF00082">
    <property type="entry name" value="Peptidase_S8"/>
    <property type="match status" value="1"/>
</dbReference>
<dbReference type="SUPFAM" id="SSF52743">
    <property type="entry name" value="Subtilisin-like"/>
    <property type="match status" value="1"/>
</dbReference>
<dbReference type="Pfam" id="PF00404">
    <property type="entry name" value="Dockerin_1"/>
    <property type="match status" value="1"/>
</dbReference>
<dbReference type="Proteomes" id="UP001139103">
    <property type="component" value="Unassembled WGS sequence"/>
</dbReference>
<dbReference type="InterPro" id="IPR045474">
    <property type="entry name" value="GEVED"/>
</dbReference>
<dbReference type="CDD" id="cd05562">
    <property type="entry name" value="Peptidases_S53_like"/>
    <property type="match status" value="1"/>
</dbReference>
<feature type="compositionally biased region" description="Low complexity" evidence="4">
    <location>
        <begin position="1371"/>
        <end position="1390"/>
    </location>
</feature>
<dbReference type="Gene3D" id="1.10.1330.10">
    <property type="entry name" value="Dockerin domain"/>
    <property type="match status" value="1"/>
</dbReference>
<dbReference type="InterPro" id="IPR036852">
    <property type="entry name" value="Peptidase_S8/S53_dom_sf"/>
</dbReference>